<accession>A0A0C3IXS8</accession>
<reference evidence="3 4" key="1">
    <citation type="submission" date="2014-04" db="EMBL/GenBank/DDBJ databases">
        <authorList>
            <consortium name="DOE Joint Genome Institute"/>
            <person name="Kuo A."/>
            <person name="Kohler A."/>
            <person name="Costa M.D."/>
            <person name="Nagy L.G."/>
            <person name="Floudas D."/>
            <person name="Copeland A."/>
            <person name="Barry K.W."/>
            <person name="Cichocki N."/>
            <person name="Veneault-Fourrey C."/>
            <person name="LaButti K."/>
            <person name="Lindquist E.A."/>
            <person name="Lipzen A."/>
            <person name="Lundell T."/>
            <person name="Morin E."/>
            <person name="Murat C."/>
            <person name="Sun H."/>
            <person name="Tunlid A."/>
            <person name="Henrissat B."/>
            <person name="Grigoriev I.V."/>
            <person name="Hibbett D.S."/>
            <person name="Martin F."/>
            <person name="Nordberg H.P."/>
            <person name="Cantor M.N."/>
            <person name="Hua S.X."/>
        </authorList>
    </citation>
    <scope>NUCLEOTIDE SEQUENCE [LARGE SCALE GENOMIC DNA]</scope>
    <source>
        <strain evidence="3 4">Marx 270</strain>
    </source>
</reference>
<protein>
    <recommendedName>
        <fullName evidence="2">Myb-like domain-containing protein</fullName>
    </recommendedName>
</protein>
<dbReference type="InParanoid" id="A0A0C3IXS8"/>
<dbReference type="PROSITE" id="PS50090">
    <property type="entry name" value="MYB_LIKE"/>
    <property type="match status" value="1"/>
</dbReference>
<dbReference type="InterPro" id="IPR001005">
    <property type="entry name" value="SANT/Myb"/>
</dbReference>
<dbReference type="HOGENOM" id="CLU_082499_2_0_1"/>
<feature type="non-terminal residue" evidence="3">
    <location>
        <position position="162"/>
    </location>
</feature>
<sequence>MPPCKAVKSSDHKGKSRSSRSPDGHSTQVSWSDKDTFALLDFIDSHKATAGDGLNFKAPFWNACAASLMLANPEKGGPKTPKSCKEKWKRVRDTYTVIDHLSRSSGFVYSLKSGAADIGVANENSWDGYVKVHKDAAPYKNKGWLFYDRMSALIPSKCKGLN</sequence>
<feature type="region of interest" description="Disordered" evidence="1">
    <location>
        <begin position="1"/>
        <end position="29"/>
    </location>
</feature>
<reference evidence="4" key="2">
    <citation type="submission" date="2015-01" db="EMBL/GenBank/DDBJ databases">
        <title>Evolutionary Origins and Diversification of the Mycorrhizal Mutualists.</title>
        <authorList>
            <consortium name="DOE Joint Genome Institute"/>
            <consortium name="Mycorrhizal Genomics Consortium"/>
            <person name="Kohler A."/>
            <person name="Kuo A."/>
            <person name="Nagy L.G."/>
            <person name="Floudas D."/>
            <person name="Copeland A."/>
            <person name="Barry K.W."/>
            <person name="Cichocki N."/>
            <person name="Veneault-Fourrey C."/>
            <person name="LaButti K."/>
            <person name="Lindquist E.A."/>
            <person name="Lipzen A."/>
            <person name="Lundell T."/>
            <person name="Morin E."/>
            <person name="Murat C."/>
            <person name="Riley R."/>
            <person name="Ohm R."/>
            <person name="Sun H."/>
            <person name="Tunlid A."/>
            <person name="Henrissat B."/>
            <person name="Grigoriev I.V."/>
            <person name="Hibbett D.S."/>
            <person name="Martin F."/>
        </authorList>
    </citation>
    <scope>NUCLEOTIDE SEQUENCE [LARGE SCALE GENOMIC DNA]</scope>
    <source>
        <strain evidence="4">Marx 270</strain>
    </source>
</reference>
<dbReference type="Pfam" id="PF13837">
    <property type="entry name" value="Myb_DNA-bind_4"/>
    <property type="match status" value="1"/>
</dbReference>
<evidence type="ECO:0000313" key="3">
    <source>
        <dbReference type="EMBL" id="KIO01633.1"/>
    </source>
</evidence>
<dbReference type="Gene3D" id="1.10.10.60">
    <property type="entry name" value="Homeodomain-like"/>
    <property type="match status" value="1"/>
</dbReference>
<evidence type="ECO:0000313" key="4">
    <source>
        <dbReference type="Proteomes" id="UP000054217"/>
    </source>
</evidence>
<organism evidence="3 4">
    <name type="scientific">Pisolithus tinctorius Marx 270</name>
    <dbReference type="NCBI Taxonomy" id="870435"/>
    <lineage>
        <taxon>Eukaryota</taxon>
        <taxon>Fungi</taxon>
        <taxon>Dikarya</taxon>
        <taxon>Basidiomycota</taxon>
        <taxon>Agaricomycotina</taxon>
        <taxon>Agaricomycetes</taxon>
        <taxon>Agaricomycetidae</taxon>
        <taxon>Boletales</taxon>
        <taxon>Sclerodermatineae</taxon>
        <taxon>Pisolithaceae</taxon>
        <taxon>Pisolithus</taxon>
    </lineage>
</organism>
<keyword evidence="4" id="KW-1185">Reference proteome</keyword>
<proteinExistence type="predicted"/>
<evidence type="ECO:0000256" key="1">
    <source>
        <dbReference type="SAM" id="MobiDB-lite"/>
    </source>
</evidence>
<gene>
    <name evidence="3" type="ORF">M404DRAFT_149843</name>
</gene>
<dbReference type="Proteomes" id="UP000054217">
    <property type="component" value="Unassembled WGS sequence"/>
</dbReference>
<evidence type="ECO:0000259" key="2">
    <source>
        <dbReference type="PROSITE" id="PS50090"/>
    </source>
</evidence>
<dbReference type="OrthoDB" id="2689355at2759"/>
<dbReference type="InterPro" id="IPR044822">
    <property type="entry name" value="Myb_DNA-bind_4"/>
</dbReference>
<feature type="compositionally biased region" description="Polar residues" evidence="1">
    <location>
        <begin position="19"/>
        <end position="29"/>
    </location>
</feature>
<dbReference type="STRING" id="870435.A0A0C3IXS8"/>
<dbReference type="EMBL" id="KN831987">
    <property type="protein sequence ID" value="KIO01633.1"/>
    <property type="molecule type" value="Genomic_DNA"/>
</dbReference>
<dbReference type="AlphaFoldDB" id="A0A0C3IXS8"/>
<feature type="domain" description="Myb-like" evidence="2">
    <location>
        <begin position="30"/>
        <end position="92"/>
    </location>
</feature>
<name>A0A0C3IXS8_PISTI</name>